<dbReference type="KEGG" id="shun:DWB77_00889"/>
<gene>
    <name evidence="2" type="ORF">DWB77_00889</name>
</gene>
<protein>
    <submittedName>
        <fullName evidence="2">Uncharacterized protein</fullName>
    </submittedName>
</protein>
<proteinExistence type="predicted"/>
<dbReference type="EMBL" id="CP032698">
    <property type="protein sequence ID" value="AYG78781.1"/>
    <property type="molecule type" value="Genomic_DNA"/>
</dbReference>
<dbReference type="AlphaFoldDB" id="A0A387H836"/>
<sequence length="89" mass="9122">MFPRRPVASCLAHGATPTRRFGGAETAVVIVIVVLSGVLTQTGTQQAVALQLPLVATVLGGWAVRLATAGPPRALRLTGRVMAHLAAQG</sequence>
<feature type="transmembrane region" description="Helical" evidence="1">
    <location>
        <begin position="21"/>
        <end position="42"/>
    </location>
</feature>
<accession>A0A387H836</accession>
<dbReference type="RefSeq" id="WP_162952424.1">
    <property type="nucleotide sequence ID" value="NZ_CP032698.1"/>
</dbReference>
<name>A0A387H836_9ACTN</name>
<organism evidence="2 3">
    <name type="scientific">Streptomyces hundungensis</name>
    <dbReference type="NCBI Taxonomy" id="1077946"/>
    <lineage>
        <taxon>Bacteria</taxon>
        <taxon>Bacillati</taxon>
        <taxon>Actinomycetota</taxon>
        <taxon>Actinomycetes</taxon>
        <taxon>Kitasatosporales</taxon>
        <taxon>Streptomycetaceae</taxon>
        <taxon>Streptomyces</taxon>
    </lineage>
</organism>
<evidence type="ECO:0000313" key="3">
    <source>
        <dbReference type="Proteomes" id="UP000271554"/>
    </source>
</evidence>
<feature type="transmembrane region" description="Helical" evidence="1">
    <location>
        <begin position="48"/>
        <end position="67"/>
    </location>
</feature>
<evidence type="ECO:0000313" key="2">
    <source>
        <dbReference type="EMBL" id="AYG78781.1"/>
    </source>
</evidence>
<dbReference type="Proteomes" id="UP000271554">
    <property type="component" value="Chromosome"/>
</dbReference>
<keyword evidence="1" id="KW-1133">Transmembrane helix</keyword>
<reference evidence="2 3" key="1">
    <citation type="submission" date="2018-10" db="EMBL/GenBank/DDBJ databases">
        <title>Relationship between Morphology and Antimicrobial Activity in Streptomyces.</title>
        <authorList>
            <person name="Kang H.J."/>
            <person name="Kim S.B."/>
        </authorList>
    </citation>
    <scope>NUCLEOTIDE SEQUENCE [LARGE SCALE GENOMIC DNA]</scope>
    <source>
        <strain evidence="2 3">BH38</strain>
    </source>
</reference>
<evidence type="ECO:0000256" key="1">
    <source>
        <dbReference type="SAM" id="Phobius"/>
    </source>
</evidence>
<keyword evidence="1" id="KW-0472">Membrane</keyword>
<keyword evidence="1" id="KW-0812">Transmembrane</keyword>
<keyword evidence="3" id="KW-1185">Reference proteome</keyword>